<dbReference type="RefSeq" id="WP_226593261.1">
    <property type="nucleotide sequence ID" value="NZ_BLAY01000272.1"/>
</dbReference>
<gene>
    <name evidence="2" type="ORF">MiSe_87620</name>
</gene>
<dbReference type="EMBL" id="BLAY01000272">
    <property type="protein sequence ID" value="GET43936.1"/>
    <property type="molecule type" value="Genomic_DNA"/>
</dbReference>
<comment type="caution">
    <text evidence="2">The sequence shown here is derived from an EMBL/GenBank/DDBJ whole genome shotgun (WGS) entry which is preliminary data.</text>
</comment>
<keyword evidence="3" id="KW-1185">Reference proteome</keyword>
<dbReference type="AlphaFoldDB" id="A0AAV3XQR1"/>
<organism evidence="2 3">
    <name type="scientific">Microseira wollei NIES-4236</name>
    <dbReference type="NCBI Taxonomy" id="2530354"/>
    <lineage>
        <taxon>Bacteria</taxon>
        <taxon>Bacillati</taxon>
        <taxon>Cyanobacteriota</taxon>
        <taxon>Cyanophyceae</taxon>
        <taxon>Oscillatoriophycideae</taxon>
        <taxon>Aerosakkonematales</taxon>
        <taxon>Aerosakkonemataceae</taxon>
        <taxon>Microseira</taxon>
    </lineage>
</organism>
<accession>A0AAV3XQR1</accession>
<evidence type="ECO:0000313" key="2">
    <source>
        <dbReference type="EMBL" id="GET43936.1"/>
    </source>
</evidence>
<sequence>MAQEFLPDSTGSACPNSDAGEDDRETVQILIISSRDGVIETIHNLYAKEFAQVDEWSPPQPTRKPGKMVSILTRYRKRGPINLRMRKSGR</sequence>
<name>A0AAV3XQR1_9CYAN</name>
<proteinExistence type="predicted"/>
<dbReference type="Proteomes" id="UP001050975">
    <property type="component" value="Unassembled WGS sequence"/>
</dbReference>
<evidence type="ECO:0000313" key="3">
    <source>
        <dbReference type="Proteomes" id="UP001050975"/>
    </source>
</evidence>
<feature type="region of interest" description="Disordered" evidence="1">
    <location>
        <begin position="1"/>
        <end position="23"/>
    </location>
</feature>
<reference evidence="2" key="1">
    <citation type="submission" date="2019-10" db="EMBL/GenBank/DDBJ databases">
        <title>Draft genome sequece of Microseira wollei NIES-4236.</title>
        <authorList>
            <person name="Yamaguchi H."/>
            <person name="Suzuki S."/>
            <person name="Kawachi M."/>
        </authorList>
    </citation>
    <scope>NUCLEOTIDE SEQUENCE</scope>
    <source>
        <strain evidence="2">NIES-4236</strain>
    </source>
</reference>
<evidence type="ECO:0000256" key="1">
    <source>
        <dbReference type="SAM" id="MobiDB-lite"/>
    </source>
</evidence>
<protein>
    <submittedName>
        <fullName evidence="2">Uncharacterized protein</fullName>
    </submittedName>
</protein>